<organism evidence="1 2">
    <name type="scientific">Popillia japonica</name>
    <name type="common">Japanese beetle</name>
    <dbReference type="NCBI Taxonomy" id="7064"/>
    <lineage>
        <taxon>Eukaryota</taxon>
        <taxon>Metazoa</taxon>
        <taxon>Ecdysozoa</taxon>
        <taxon>Arthropoda</taxon>
        <taxon>Hexapoda</taxon>
        <taxon>Insecta</taxon>
        <taxon>Pterygota</taxon>
        <taxon>Neoptera</taxon>
        <taxon>Endopterygota</taxon>
        <taxon>Coleoptera</taxon>
        <taxon>Polyphaga</taxon>
        <taxon>Scarabaeiformia</taxon>
        <taxon>Scarabaeidae</taxon>
        <taxon>Rutelinae</taxon>
        <taxon>Popillia</taxon>
    </lineage>
</organism>
<dbReference type="EMBL" id="JASPKY010001192">
    <property type="protein sequence ID" value="KAK9675266.1"/>
    <property type="molecule type" value="Genomic_DNA"/>
</dbReference>
<evidence type="ECO:0000313" key="1">
    <source>
        <dbReference type="EMBL" id="KAK9675266.1"/>
    </source>
</evidence>
<dbReference type="Proteomes" id="UP001458880">
    <property type="component" value="Unassembled WGS sequence"/>
</dbReference>
<gene>
    <name evidence="1" type="ORF">QE152_g40492</name>
</gene>
<accession>A0AAW1HG01</accession>
<dbReference type="AlphaFoldDB" id="A0AAW1HG01"/>
<reference evidence="1 2" key="1">
    <citation type="journal article" date="2024" name="BMC Genomics">
        <title>De novo assembly and annotation of Popillia japonica's genome with initial clues to its potential as an invasive pest.</title>
        <authorList>
            <person name="Cucini C."/>
            <person name="Boschi S."/>
            <person name="Funari R."/>
            <person name="Cardaioli E."/>
            <person name="Iannotti N."/>
            <person name="Marturano G."/>
            <person name="Paoli F."/>
            <person name="Bruttini M."/>
            <person name="Carapelli A."/>
            <person name="Frati F."/>
            <person name="Nardi F."/>
        </authorList>
    </citation>
    <scope>NUCLEOTIDE SEQUENCE [LARGE SCALE GENOMIC DNA]</scope>
    <source>
        <strain evidence="1">DMR45628</strain>
    </source>
</reference>
<protein>
    <submittedName>
        <fullName evidence="1">Uncharacterized protein</fullName>
    </submittedName>
</protein>
<sequence>MKRGIKFKQESPKTVNTRYKSTITKNSVKINQDNSQGNKRSHLKVQCDEVATKIKRDNTNEKKLLADGGKCEKTVMLQLIQWVVNDVWMKMQIQRICVIKRY</sequence>
<evidence type="ECO:0000313" key="2">
    <source>
        <dbReference type="Proteomes" id="UP001458880"/>
    </source>
</evidence>
<proteinExistence type="predicted"/>
<keyword evidence="2" id="KW-1185">Reference proteome</keyword>
<comment type="caution">
    <text evidence="1">The sequence shown here is derived from an EMBL/GenBank/DDBJ whole genome shotgun (WGS) entry which is preliminary data.</text>
</comment>
<name>A0AAW1HG01_POPJA</name>